<dbReference type="Gene3D" id="3.30.450.20">
    <property type="entry name" value="PAS domain"/>
    <property type="match status" value="1"/>
</dbReference>
<dbReference type="SUPFAM" id="SSF55874">
    <property type="entry name" value="ATPase domain of HSP90 chaperone/DNA topoisomerase II/histidine kinase"/>
    <property type="match status" value="1"/>
</dbReference>
<dbReference type="Pfam" id="PF02518">
    <property type="entry name" value="HATPase_c"/>
    <property type="match status" value="1"/>
</dbReference>
<evidence type="ECO:0000256" key="8">
    <source>
        <dbReference type="SAM" id="Phobius"/>
    </source>
</evidence>
<keyword evidence="11" id="KW-1185">Reference proteome</keyword>
<feature type="compositionally biased region" description="Basic residues" evidence="7">
    <location>
        <begin position="1"/>
        <end position="11"/>
    </location>
</feature>
<dbReference type="PANTHER" id="PTHR43047">
    <property type="entry name" value="TWO-COMPONENT HISTIDINE PROTEIN KINASE"/>
    <property type="match status" value="1"/>
</dbReference>
<proteinExistence type="predicted"/>
<dbReference type="InterPro" id="IPR000014">
    <property type="entry name" value="PAS"/>
</dbReference>
<dbReference type="InterPro" id="IPR036890">
    <property type="entry name" value="HATPase_C_sf"/>
</dbReference>
<dbReference type="InterPro" id="IPR035965">
    <property type="entry name" value="PAS-like_dom_sf"/>
</dbReference>
<dbReference type="SMART" id="SM00091">
    <property type="entry name" value="PAS"/>
    <property type="match status" value="2"/>
</dbReference>
<keyword evidence="10" id="KW-0067">ATP-binding</keyword>
<dbReference type="CDD" id="cd16922">
    <property type="entry name" value="HATPase_EvgS-ArcB-TorS-like"/>
    <property type="match status" value="1"/>
</dbReference>
<dbReference type="EMBL" id="JBHTBR010000002">
    <property type="protein sequence ID" value="MFC7290863.1"/>
    <property type="molecule type" value="Genomic_DNA"/>
</dbReference>
<evidence type="ECO:0000256" key="5">
    <source>
        <dbReference type="ARBA" id="ARBA00022777"/>
    </source>
</evidence>
<organism evidence="10 11">
    <name type="scientific">Hirschia litorea</name>
    <dbReference type="NCBI Taxonomy" id="1199156"/>
    <lineage>
        <taxon>Bacteria</taxon>
        <taxon>Pseudomonadati</taxon>
        <taxon>Pseudomonadota</taxon>
        <taxon>Alphaproteobacteria</taxon>
        <taxon>Hyphomonadales</taxon>
        <taxon>Hyphomonadaceae</taxon>
        <taxon>Hirschia</taxon>
    </lineage>
</organism>
<keyword evidence="8" id="KW-0472">Membrane</keyword>
<keyword evidence="8" id="KW-0812">Transmembrane</keyword>
<keyword evidence="8" id="KW-1133">Transmembrane helix</keyword>
<keyword evidence="6" id="KW-0175">Coiled coil</keyword>
<dbReference type="SMART" id="SM00387">
    <property type="entry name" value="HATPase_c"/>
    <property type="match status" value="1"/>
</dbReference>
<keyword evidence="3" id="KW-0597">Phosphoprotein</keyword>
<dbReference type="SMART" id="SM00388">
    <property type="entry name" value="HisKA"/>
    <property type="match status" value="1"/>
</dbReference>
<reference evidence="11" key="1">
    <citation type="journal article" date="2019" name="Int. J. Syst. Evol. Microbiol.">
        <title>The Global Catalogue of Microorganisms (GCM) 10K type strain sequencing project: providing services to taxonomists for standard genome sequencing and annotation.</title>
        <authorList>
            <consortium name="The Broad Institute Genomics Platform"/>
            <consortium name="The Broad Institute Genome Sequencing Center for Infectious Disease"/>
            <person name="Wu L."/>
            <person name="Ma J."/>
        </authorList>
    </citation>
    <scope>NUCLEOTIDE SEQUENCE [LARGE SCALE GENOMIC DNA]</scope>
    <source>
        <strain evidence="11">CCUG 51308</strain>
    </source>
</reference>
<evidence type="ECO:0000313" key="10">
    <source>
        <dbReference type="EMBL" id="MFC7290863.1"/>
    </source>
</evidence>
<evidence type="ECO:0000256" key="3">
    <source>
        <dbReference type="ARBA" id="ARBA00022553"/>
    </source>
</evidence>
<dbReference type="Proteomes" id="UP001596492">
    <property type="component" value="Unassembled WGS sequence"/>
</dbReference>
<comment type="caution">
    <text evidence="10">The sequence shown here is derived from an EMBL/GenBank/DDBJ whole genome shotgun (WGS) entry which is preliminary data.</text>
</comment>
<keyword evidence="4" id="KW-0808">Transferase</keyword>
<evidence type="ECO:0000259" key="9">
    <source>
        <dbReference type="PROSITE" id="PS50109"/>
    </source>
</evidence>
<protein>
    <recommendedName>
        <fullName evidence="2">histidine kinase</fullName>
        <ecNumber evidence="2">2.7.13.3</ecNumber>
    </recommendedName>
</protein>
<dbReference type="SUPFAM" id="SSF47384">
    <property type="entry name" value="Homodimeric domain of signal transducing histidine kinase"/>
    <property type="match status" value="1"/>
</dbReference>
<dbReference type="GO" id="GO:0005524">
    <property type="term" value="F:ATP binding"/>
    <property type="evidence" value="ECO:0007669"/>
    <property type="project" value="UniProtKB-KW"/>
</dbReference>
<evidence type="ECO:0000256" key="1">
    <source>
        <dbReference type="ARBA" id="ARBA00000085"/>
    </source>
</evidence>
<dbReference type="InterPro" id="IPR003594">
    <property type="entry name" value="HATPase_dom"/>
</dbReference>
<dbReference type="PROSITE" id="PS50109">
    <property type="entry name" value="HIS_KIN"/>
    <property type="match status" value="1"/>
</dbReference>
<accession>A0ABW2IIW6</accession>
<keyword evidence="5" id="KW-0418">Kinase</keyword>
<dbReference type="PRINTS" id="PR00344">
    <property type="entry name" value="BCTRLSENSOR"/>
</dbReference>
<gene>
    <name evidence="10" type="ORF">ACFQS8_04500</name>
</gene>
<feature type="transmembrane region" description="Helical" evidence="8">
    <location>
        <begin position="206"/>
        <end position="227"/>
    </location>
</feature>
<dbReference type="Pfam" id="PF00512">
    <property type="entry name" value="HisKA"/>
    <property type="match status" value="1"/>
</dbReference>
<dbReference type="InterPro" id="IPR004358">
    <property type="entry name" value="Sig_transdc_His_kin-like_C"/>
</dbReference>
<evidence type="ECO:0000313" key="11">
    <source>
        <dbReference type="Proteomes" id="UP001596492"/>
    </source>
</evidence>
<dbReference type="SUPFAM" id="SSF55785">
    <property type="entry name" value="PYP-like sensor domain (PAS domain)"/>
    <property type="match status" value="1"/>
</dbReference>
<evidence type="ECO:0000256" key="2">
    <source>
        <dbReference type="ARBA" id="ARBA00012438"/>
    </source>
</evidence>
<dbReference type="PANTHER" id="PTHR43047:SF72">
    <property type="entry name" value="OSMOSENSING HISTIDINE PROTEIN KINASE SLN1"/>
    <property type="match status" value="1"/>
</dbReference>
<feature type="coiled-coil region" evidence="6">
    <location>
        <begin position="467"/>
        <end position="515"/>
    </location>
</feature>
<dbReference type="Gene3D" id="1.10.287.130">
    <property type="match status" value="1"/>
</dbReference>
<feature type="domain" description="Histidine kinase" evidence="9">
    <location>
        <begin position="522"/>
        <end position="742"/>
    </location>
</feature>
<dbReference type="CDD" id="cd00082">
    <property type="entry name" value="HisKA"/>
    <property type="match status" value="1"/>
</dbReference>
<evidence type="ECO:0000256" key="4">
    <source>
        <dbReference type="ARBA" id="ARBA00022679"/>
    </source>
</evidence>
<dbReference type="InterPro" id="IPR003661">
    <property type="entry name" value="HisK_dim/P_dom"/>
</dbReference>
<dbReference type="InterPro" id="IPR036097">
    <property type="entry name" value="HisK_dim/P_sf"/>
</dbReference>
<feature type="region of interest" description="Disordered" evidence="7">
    <location>
        <begin position="1"/>
        <end position="20"/>
    </location>
</feature>
<comment type="catalytic activity">
    <reaction evidence="1">
        <text>ATP + protein L-histidine = ADP + protein N-phospho-L-histidine.</text>
        <dbReference type="EC" id="2.7.13.3"/>
    </reaction>
</comment>
<dbReference type="InterPro" id="IPR005467">
    <property type="entry name" value="His_kinase_dom"/>
</dbReference>
<evidence type="ECO:0000256" key="7">
    <source>
        <dbReference type="SAM" id="MobiDB-lite"/>
    </source>
</evidence>
<evidence type="ECO:0000256" key="6">
    <source>
        <dbReference type="SAM" id="Coils"/>
    </source>
</evidence>
<keyword evidence="10" id="KW-0547">Nucleotide-binding</keyword>
<dbReference type="Gene3D" id="3.30.565.10">
    <property type="entry name" value="Histidine kinase-like ATPase, C-terminal domain"/>
    <property type="match status" value="1"/>
</dbReference>
<dbReference type="RefSeq" id="WP_382166068.1">
    <property type="nucleotide sequence ID" value="NZ_JBHTBR010000002.1"/>
</dbReference>
<name>A0ABW2IIW6_9PROT</name>
<dbReference type="EC" id="2.7.13.3" evidence="2"/>
<sequence length="752" mass="83238">MAKTQSKKHSKASAPDTSSAAPVPTRVLAMLFTAFAGTLGVKAWEERTAQNDALMAQQTREAMAIGGYVRSEVLRSQTAMNVILERSTRIGEAKKAAKLDKISRTIAQQDDAEAILKNENHAAIFSKDINGQWWEGLLPLSRLTPTPEGEREFDIFSSSDISLGAKVERIGFSRKISACAPVGETQLSVCVSRNVELLSIADYNRLLIYLLLLLAPGLAVVGLVGTIKTNARRLGHESEARKEIETHWRELEIGGQNGYWTWNRQSGLFSLREKTAEMLGLVPNRDLTIHEFQELVHPSTQNKVVSELDRARRDKSFQVNFKGNGSFSSRYFEMQGGPFQDGLSGIISDTTDRVRAEARSRISENLARSVVDAYPGPFAAWDQRHRLLIWNKTFANIFNLPEHVLRAGASYDVVMAEAAKQIRIERPISGSESGREILLLSDIWLNFYDRPTSGGGLVTVGLDMSSLKNHEQSLLGKEKKLRRLVLELDRMQGQSEEHARKYSEQKNKAERASQAKSVFLANMSHELRTPLNAINGFSEMLIKEIFGPLGDERYKGYAEDILSSGQHLLDMINDILDMAKIEAGKMSISTREIDPVDAVDSAIRMIRRRAEDKDISIKLDVSDDIPDIEGDHRAIKQMVLNLVSNAIKFTDAGGAIKVSITKENAFVRVSVADNGIGIPKKDLPRLAQPFEQSSADESRNSKGSGLGLSLTKSFAEMHGGKLILESELGVGTTVSFLLPIDPPQKNKTQKIA</sequence>